<proteinExistence type="predicted"/>
<feature type="domain" description="Reverse transcriptase Ty1/copia-type" evidence="1">
    <location>
        <begin position="5"/>
        <end position="105"/>
    </location>
</feature>
<dbReference type="InterPro" id="IPR013103">
    <property type="entry name" value="RVT_2"/>
</dbReference>
<dbReference type="EMBL" id="JACGWJ010000007">
    <property type="protein sequence ID" value="KAL0408281.1"/>
    <property type="molecule type" value="Genomic_DNA"/>
</dbReference>
<reference evidence="2" key="2">
    <citation type="journal article" date="2024" name="Plant">
        <title>Genomic evolution and insights into agronomic trait innovations of Sesamum species.</title>
        <authorList>
            <person name="Miao H."/>
            <person name="Wang L."/>
            <person name="Qu L."/>
            <person name="Liu H."/>
            <person name="Sun Y."/>
            <person name="Le M."/>
            <person name="Wang Q."/>
            <person name="Wei S."/>
            <person name="Zheng Y."/>
            <person name="Lin W."/>
            <person name="Duan Y."/>
            <person name="Cao H."/>
            <person name="Xiong S."/>
            <person name="Wang X."/>
            <person name="Wei L."/>
            <person name="Li C."/>
            <person name="Ma Q."/>
            <person name="Ju M."/>
            <person name="Zhao R."/>
            <person name="Li G."/>
            <person name="Mu C."/>
            <person name="Tian Q."/>
            <person name="Mei H."/>
            <person name="Zhang T."/>
            <person name="Gao T."/>
            <person name="Zhang H."/>
        </authorList>
    </citation>
    <scope>NUCLEOTIDE SEQUENCE</scope>
    <source>
        <strain evidence="2">G02</strain>
    </source>
</reference>
<dbReference type="Pfam" id="PF07727">
    <property type="entry name" value="RVT_2"/>
    <property type="match status" value="1"/>
</dbReference>
<sequence length="125" mass="13929">MEIFGFVQSKNDYCLLTKEVIGGHIELLVYVDEILVTAPTEACIQEVKKYLHDLFTIKYLGTAKYFLEIELPRSSRGMLVTQTKYIPDIIKDTGLVDAQATNTPLPTGVKLTSDCVVFDPQSIVG</sequence>
<name>A0AAW2TXZ1_SESRA</name>
<evidence type="ECO:0000259" key="1">
    <source>
        <dbReference type="Pfam" id="PF07727"/>
    </source>
</evidence>
<organism evidence="2">
    <name type="scientific">Sesamum radiatum</name>
    <name type="common">Black benniseed</name>
    <dbReference type="NCBI Taxonomy" id="300843"/>
    <lineage>
        <taxon>Eukaryota</taxon>
        <taxon>Viridiplantae</taxon>
        <taxon>Streptophyta</taxon>
        <taxon>Embryophyta</taxon>
        <taxon>Tracheophyta</taxon>
        <taxon>Spermatophyta</taxon>
        <taxon>Magnoliopsida</taxon>
        <taxon>eudicotyledons</taxon>
        <taxon>Gunneridae</taxon>
        <taxon>Pentapetalae</taxon>
        <taxon>asterids</taxon>
        <taxon>lamiids</taxon>
        <taxon>Lamiales</taxon>
        <taxon>Pedaliaceae</taxon>
        <taxon>Sesamum</taxon>
    </lineage>
</organism>
<gene>
    <name evidence="2" type="ORF">Sradi_1762500</name>
</gene>
<reference evidence="2" key="1">
    <citation type="submission" date="2020-06" db="EMBL/GenBank/DDBJ databases">
        <authorList>
            <person name="Li T."/>
            <person name="Hu X."/>
            <person name="Zhang T."/>
            <person name="Song X."/>
            <person name="Zhang H."/>
            <person name="Dai N."/>
            <person name="Sheng W."/>
            <person name="Hou X."/>
            <person name="Wei L."/>
        </authorList>
    </citation>
    <scope>NUCLEOTIDE SEQUENCE</scope>
    <source>
        <strain evidence="2">G02</strain>
        <tissue evidence="2">Leaf</tissue>
    </source>
</reference>
<comment type="caution">
    <text evidence="2">The sequence shown here is derived from an EMBL/GenBank/DDBJ whole genome shotgun (WGS) entry which is preliminary data.</text>
</comment>
<dbReference type="AlphaFoldDB" id="A0AAW2TXZ1"/>
<protein>
    <recommendedName>
        <fullName evidence="1">Reverse transcriptase Ty1/copia-type domain-containing protein</fullName>
    </recommendedName>
</protein>
<accession>A0AAW2TXZ1</accession>
<evidence type="ECO:0000313" key="2">
    <source>
        <dbReference type="EMBL" id="KAL0408281.1"/>
    </source>
</evidence>